<evidence type="ECO:0000259" key="2">
    <source>
        <dbReference type="Pfam" id="PF23156"/>
    </source>
</evidence>
<proteinExistence type="predicted"/>
<organism evidence="3 4">
    <name type="scientific">Manihot esculenta</name>
    <name type="common">Cassava</name>
    <name type="synonym">Jatropha manihot</name>
    <dbReference type="NCBI Taxonomy" id="3983"/>
    <lineage>
        <taxon>Eukaryota</taxon>
        <taxon>Viridiplantae</taxon>
        <taxon>Streptophyta</taxon>
        <taxon>Embryophyta</taxon>
        <taxon>Tracheophyta</taxon>
        <taxon>Spermatophyta</taxon>
        <taxon>Magnoliopsida</taxon>
        <taxon>eudicotyledons</taxon>
        <taxon>Gunneridae</taxon>
        <taxon>Pentapetalae</taxon>
        <taxon>rosids</taxon>
        <taxon>fabids</taxon>
        <taxon>Malpighiales</taxon>
        <taxon>Euphorbiaceae</taxon>
        <taxon>Crotonoideae</taxon>
        <taxon>Manihoteae</taxon>
        <taxon>Manihot</taxon>
    </lineage>
</organism>
<sequence>MPERSLRRRLPASGSRKSRPPHPSPSPSRKTPPPRRSVKHPRPIKILKRSLSEPMLWSCSESGGISEAEVQRQRGLWSTGESSGVLPRPHTFTDGFASSPSLMNFSPRSFESYNKDAKVVVNVTVEGSPGPVRTMVKLGTSVEDTIKLVVDKYSEEGRTPKLVKDSASFCELHHSYFSLQSLDKSELIGDIGSRSFYLRRSCSNRSSNGGSSPSISDNAVVRDSSPPPQFLFSSFVARKLGKIVRRSRRIWNVLVCWK</sequence>
<dbReference type="InterPro" id="IPR055482">
    <property type="entry name" value="DUF7054"/>
</dbReference>
<protein>
    <recommendedName>
        <fullName evidence="2">DUF7054 domain-containing protein</fullName>
    </recommendedName>
</protein>
<dbReference type="EMBL" id="CM004388">
    <property type="protein sequence ID" value="OAY56627.1"/>
    <property type="molecule type" value="Genomic_DNA"/>
</dbReference>
<dbReference type="OrthoDB" id="1885101at2759"/>
<name>A0A2C9WCT6_MANES</name>
<dbReference type="AlphaFoldDB" id="A0A2C9WCT6"/>
<dbReference type="Gramene" id="Manes.02G032722.1.v8.1">
    <property type="protein sequence ID" value="Manes.02G032722.1.v8.1.CDS"/>
    <property type="gene ID" value="Manes.02G032722.v8.1"/>
</dbReference>
<feature type="compositionally biased region" description="Pro residues" evidence="1">
    <location>
        <begin position="21"/>
        <end position="31"/>
    </location>
</feature>
<dbReference type="PANTHER" id="PTHR33270">
    <property type="entry name" value="BNAC05G50380D PROTEIN"/>
    <property type="match status" value="1"/>
</dbReference>
<feature type="compositionally biased region" description="Basic residues" evidence="1">
    <location>
        <begin position="32"/>
        <end position="43"/>
    </location>
</feature>
<evidence type="ECO:0000313" key="4">
    <source>
        <dbReference type="Proteomes" id="UP000091857"/>
    </source>
</evidence>
<feature type="domain" description="DUF7054" evidence="2">
    <location>
        <begin position="115"/>
        <end position="199"/>
    </location>
</feature>
<dbReference type="STRING" id="3983.A0A2C9WCT6"/>
<dbReference type="Proteomes" id="UP000091857">
    <property type="component" value="Chromosome 2"/>
</dbReference>
<evidence type="ECO:0000313" key="3">
    <source>
        <dbReference type="EMBL" id="OAY56627.1"/>
    </source>
</evidence>
<keyword evidence="4" id="KW-1185">Reference proteome</keyword>
<gene>
    <name evidence="3" type="ORF">MANES_02G032722v8</name>
</gene>
<evidence type="ECO:0000256" key="1">
    <source>
        <dbReference type="SAM" id="MobiDB-lite"/>
    </source>
</evidence>
<comment type="caution">
    <text evidence="3">The sequence shown here is derived from an EMBL/GenBank/DDBJ whole genome shotgun (WGS) entry which is preliminary data.</text>
</comment>
<feature type="region of interest" description="Disordered" evidence="1">
    <location>
        <begin position="1"/>
        <end position="43"/>
    </location>
</feature>
<dbReference type="Pfam" id="PF23156">
    <property type="entry name" value="DUF7054"/>
    <property type="match status" value="1"/>
</dbReference>
<accession>A0A2C9WCT6</accession>
<dbReference type="PANTHER" id="PTHR33270:SF6">
    <property type="entry name" value="OS02G0448600 PROTEIN"/>
    <property type="match status" value="1"/>
</dbReference>
<reference evidence="4" key="1">
    <citation type="journal article" date="2016" name="Nat. Biotechnol.">
        <title>Sequencing wild and cultivated cassava and related species reveals extensive interspecific hybridization and genetic diversity.</title>
        <authorList>
            <person name="Bredeson J.V."/>
            <person name="Lyons J.B."/>
            <person name="Prochnik S.E."/>
            <person name="Wu G.A."/>
            <person name="Ha C.M."/>
            <person name="Edsinger-Gonzales E."/>
            <person name="Grimwood J."/>
            <person name="Schmutz J."/>
            <person name="Rabbi I.Y."/>
            <person name="Egesi C."/>
            <person name="Nauluvula P."/>
            <person name="Lebot V."/>
            <person name="Ndunguru J."/>
            <person name="Mkamilo G."/>
            <person name="Bart R.S."/>
            <person name="Setter T.L."/>
            <person name="Gleadow R.M."/>
            <person name="Kulakow P."/>
            <person name="Ferguson M.E."/>
            <person name="Rounsley S."/>
            <person name="Rokhsar D.S."/>
        </authorList>
    </citation>
    <scope>NUCLEOTIDE SEQUENCE [LARGE SCALE GENOMIC DNA]</scope>
    <source>
        <strain evidence="4">cv. AM560-2</strain>
    </source>
</reference>
<feature type="compositionally biased region" description="Basic residues" evidence="1">
    <location>
        <begin position="1"/>
        <end position="20"/>
    </location>
</feature>
<dbReference type="InterPro" id="IPR040358">
    <property type="entry name" value="At4g22758-like"/>
</dbReference>